<protein>
    <submittedName>
        <fullName evidence="7">Thiolase family protein</fullName>
        <ecNumber evidence="7">2.3.1.-</ecNumber>
    </submittedName>
</protein>
<gene>
    <name evidence="7" type="ORF">RB614_26255</name>
</gene>
<dbReference type="EMBL" id="JAVHUY010000027">
    <property type="protein sequence ID" value="MDQ7908034.1"/>
    <property type="molecule type" value="Genomic_DNA"/>
</dbReference>
<reference evidence="7 8" key="1">
    <citation type="submission" date="2023-08" db="EMBL/GenBank/DDBJ databases">
        <title>Phytohabitans sansha sp. nov., isolated from marine sediment.</title>
        <authorList>
            <person name="Zhao Y."/>
            <person name="Yi K."/>
        </authorList>
    </citation>
    <scope>NUCLEOTIDE SEQUENCE [LARGE SCALE GENOMIC DNA]</scope>
    <source>
        <strain evidence="7 8">ZYX-F-186</strain>
    </source>
</reference>
<proteinExistence type="inferred from homology"/>
<evidence type="ECO:0000313" key="8">
    <source>
        <dbReference type="Proteomes" id="UP001230908"/>
    </source>
</evidence>
<dbReference type="EC" id="2.3.1.-" evidence="7"/>
<keyword evidence="2 4" id="KW-0808">Transferase</keyword>
<dbReference type="InterPro" id="IPR020616">
    <property type="entry name" value="Thiolase_N"/>
</dbReference>
<dbReference type="CDD" id="cd00751">
    <property type="entry name" value="thiolase"/>
    <property type="match status" value="1"/>
</dbReference>
<evidence type="ECO:0000256" key="4">
    <source>
        <dbReference type="RuleBase" id="RU003557"/>
    </source>
</evidence>
<evidence type="ECO:0000313" key="7">
    <source>
        <dbReference type="EMBL" id="MDQ7908034.1"/>
    </source>
</evidence>
<evidence type="ECO:0000256" key="2">
    <source>
        <dbReference type="ARBA" id="ARBA00022679"/>
    </source>
</evidence>
<dbReference type="Pfam" id="PF02803">
    <property type="entry name" value="Thiolase_C"/>
    <property type="match status" value="1"/>
</dbReference>
<dbReference type="PIRSF" id="PIRSF000429">
    <property type="entry name" value="Ac-CoA_Ac_transf"/>
    <property type="match status" value="1"/>
</dbReference>
<evidence type="ECO:0000256" key="3">
    <source>
        <dbReference type="ARBA" id="ARBA00023315"/>
    </source>
</evidence>
<comment type="similarity">
    <text evidence="1 4">Belongs to the thiolase-like superfamily. Thiolase family.</text>
</comment>
<dbReference type="NCBIfam" id="TIGR01930">
    <property type="entry name" value="AcCoA-C-Actrans"/>
    <property type="match status" value="1"/>
</dbReference>
<evidence type="ECO:0000256" key="1">
    <source>
        <dbReference type="ARBA" id="ARBA00010982"/>
    </source>
</evidence>
<dbReference type="Proteomes" id="UP001230908">
    <property type="component" value="Unassembled WGS sequence"/>
</dbReference>
<dbReference type="InterPro" id="IPR020613">
    <property type="entry name" value="Thiolase_CS"/>
</dbReference>
<name>A0ABU0ZNT9_9ACTN</name>
<dbReference type="InterPro" id="IPR002155">
    <property type="entry name" value="Thiolase"/>
</dbReference>
<accession>A0ABU0ZNT9</accession>
<dbReference type="GO" id="GO:0016746">
    <property type="term" value="F:acyltransferase activity"/>
    <property type="evidence" value="ECO:0007669"/>
    <property type="project" value="UniProtKB-KW"/>
</dbReference>
<dbReference type="InterPro" id="IPR016039">
    <property type="entry name" value="Thiolase-like"/>
</dbReference>
<dbReference type="InterPro" id="IPR020617">
    <property type="entry name" value="Thiolase_C"/>
</dbReference>
<feature type="domain" description="Thiolase N-terminal" evidence="5">
    <location>
        <begin position="5"/>
        <end position="261"/>
    </location>
</feature>
<dbReference type="PANTHER" id="PTHR43365:SF1">
    <property type="entry name" value="ACETYL-COA C-ACYLTRANSFERASE"/>
    <property type="match status" value="1"/>
</dbReference>
<dbReference type="Pfam" id="PF00108">
    <property type="entry name" value="Thiolase_N"/>
    <property type="match status" value="1"/>
</dbReference>
<comment type="caution">
    <text evidence="7">The sequence shown here is derived from an EMBL/GenBank/DDBJ whole genome shotgun (WGS) entry which is preliminary data.</text>
</comment>
<dbReference type="RefSeq" id="WP_308715304.1">
    <property type="nucleotide sequence ID" value="NZ_JAVHUY010000027.1"/>
</dbReference>
<dbReference type="SUPFAM" id="SSF53901">
    <property type="entry name" value="Thiolase-like"/>
    <property type="match status" value="2"/>
</dbReference>
<dbReference type="PROSITE" id="PS00737">
    <property type="entry name" value="THIOLASE_2"/>
    <property type="match status" value="1"/>
</dbReference>
<dbReference type="Gene3D" id="3.40.47.10">
    <property type="match status" value="2"/>
</dbReference>
<evidence type="ECO:0000259" key="5">
    <source>
        <dbReference type="Pfam" id="PF00108"/>
    </source>
</evidence>
<keyword evidence="8" id="KW-1185">Reference proteome</keyword>
<keyword evidence="3 4" id="KW-0012">Acyltransferase</keyword>
<evidence type="ECO:0000259" key="6">
    <source>
        <dbReference type="Pfam" id="PF02803"/>
    </source>
</evidence>
<feature type="domain" description="Thiolase C-terminal" evidence="6">
    <location>
        <begin position="270"/>
        <end position="391"/>
    </location>
</feature>
<sequence length="392" mass="40451">MAEALVVDAIRTPSGKGRPGGALNGVHPVDLLAAALTALVARTGLDPSDVDDVIGGCVTQAGEQAMNVTRQAVLAAGFPQAVPATTVDRQCGSSQQAVHFAAHAVASGAQDVVIACGVESMSRAPMWSNWLDRDPYGPGLARRYPEGLVRQGVSAELVTARSGLDRAAMDAYAARSHARAALAQERGWFNGELVPVTTGDATVTRDETIRAGVTTEALAGLKPAFHDEAAGERFPEIGWHVTAGNSSPLTDGASAALVVSERAADRLGLRPRARVHATAVAGDDPLLMLTAVLPATRKVLAKAGLDAADVDVFEVNEAFACVPLAWQREFGVPDERLNPCGGAIALGHPLGASGTRLLATLLGGLERGGGRYGLQTMCEAGGLANALVLERL</sequence>
<organism evidence="7 8">
    <name type="scientific">Phytohabitans maris</name>
    <dbReference type="NCBI Taxonomy" id="3071409"/>
    <lineage>
        <taxon>Bacteria</taxon>
        <taxon>Bacillati</taxon>
        <taxon>Actinomycetota</taxon>
        <taxon>Actinomycetes</taxon>
        <taxon>Micromonosporales</taxon>
        <taxon>Micromonosporaceae</taxon>
    </lineage>
</organism>
<dbReference type="PANTHER" id="PTHR43365">
    <property type="entry name" value="BLR7806 PROTEIN"/>
    <property type="match status" value="1"/>
</dbReference>